<dbReference type="Proteomes" id="UP000006546">
    <property type="component" value="Chromosome"/>
</dbReference>
<dbReference type="STRING" id="906968.Trebr_1688"/>
<evidence type="ECO:0000256" key="6">
    <source>
        <dbReference type="SAM" id="Phobius"/>
    </source>
</evidence>
<proteinExistence type="predicted"/>
<keyword evidence="8" id="KW-1185">Reference proteome</keyword>
<dbReference type="EMBL" id="CP002696">
    <property type="protein sequence ID" value="AEE17110.1"/>
    <property type="molecule type" value="Genomic_DNA"/>
</dbReference>
<dbReference type="NCBIfam" id="TIGR01195">
    <property type="entry name" value="oadG_fam"/>
    <property type="match status" value="1"/>
</dbReference>
<evidence type="ECO:0000256" key="5">
    <source>
        <dbReference type="ARBA" id="ARBA00023136"/>
    </source>
</evidence>
<keyword evidence="2" id="KW-1003">Cell membrane</keyword>
<sequence>MTIVDMLGQSLTLTLLGMGVVFSFLIILIICMTVAHKIIHALKLDKDVAESAAPAAAAGRSQDNAVIAAIAAAVREKQSN</sequence>
<organism evidence="7 8">
    <name type="scientific">Treponema brennaborense (strain DSM 12168 / CIP 105900 / DD5/3)</name>
    <dbReference type="NCBI Taxonomy" id="906968"/>
    <lineage>
        <taxon>Bacteria</taxon>
        <taxon>Pseudomonadati</taxon>
        <taxon>Spirochaetota</taxon>
        <taxon>Spirochaetia</taxon>
        <taxon>Spirochaetales</taxon>
        <taxon>Treponemataceae</taxon>
        <taxon>Treponema</taxon>
    </lineage>
</organism>
<name>F4LQ32_TREBD</name>
<dbReference type="KEGG" id="tbe:Trebr_1688"/>
<keyword evidence="4 6" id="KW-1133">Transmembrane helix</keyword>
<evidence type="ECO:0000256" key="3">
    <source>
        <dbReference type="ARBA" id="ARBA00022692"/>
    </source>
</evidence>
<protein>
    <submittedName>
        <fullName evidence="7">Sodium pump decarboxylase, gamma subunit</fullName>
    </submittedName>
</protein>
<dbReference type="RefSeq" id="WP_013758815.1">
    <property type="nucleotide sequence ID" value="NC_015500.1"/>
</dbReference>
<gene>
    <name evidence="7" type="ordered locus">Trebr_1688</name>
</gene>
<dbReference type="Pfam" id="PF04277">
    <property type="entry name" value="OAD_gamma"/>
    <property type="match status" value="1"/>
</dbReference>
<feature type="transmembrane region" description="Helical" evidence="6">
    <location>
        <begin position="12"/>
        <end position="35"/>
    </location>
</feature>
<keyword evidence="3 6" id="KW-0812">Transmembrane</keyword>
<dbReference type="eggNOG" id="ENOG50326P4">
    <property type="taxonomic scope" value="Bacteria"/>
</dbReference>
<comment type="subcellular location">
    <subcellularLocation>
        <location evidence="1">Cell membrane</location>
    </subcellularLocation>
</comment>
<evidence type="ECO:0000256" key="2">
    <source>
        <dbReference type="ARBA" id="ARBA00022475"/>
    </source>
</evidence>
<evidence type="ECO:0000313" key="8">
    <source>
        <dbReference type="Proteomes" id="UP000006546"/>
    </source>
</evidence>
<evidence type="ECO:0000256" key="1">
    <source>
        <dbReference type="ARBA" id="ARBA00004236"/>
    </source>
</evidence>
<dbReference type="HOGENOM" id="CLU_168750_0_0_12"/>
<accession>F4LQ32</accession>
<reference evidence="8" key="1">
    <citation type="submission" date="2011-04" db="EMBL/GenBank/DDBJ databases">
        <title>The complete genome of Treponema brennaborense DSM 12168.</title>
        <authorList>
            <person name="Lucas S."/>
            <person name="Han J."/>
            <person name="Lapidus A."/>
            <person name="Bruce D."/>
            <person name="Goodwin L."/>
            <person name="Pitluck S."/>
            <person name="Peters L."/>
            <person name="Kyrpides N."/>
            <person name="Mavromatis K."/>
            <person name="Ivanova N."/>
            <person name="Mikhailova N."/>
            <person name="Pagani I."/>
            <person name="Teshima H."/>
            <person name="Detter J.C."/>
            <person name="Tapia R."/>
            <person name="Han C."/>
            <person name="Land M."/>
            <person name="Hauser L."/>
            <person name="Markowitz V."/>
            <person name="Cheng J.-F."/>
            <person name="Hugenholtz P."/>
            <person name="Woyke T."/>
            <person name="Wu D."/>
            <person name="Gronow S."/>
            <person name="Wellnitz S."/>
            <person name="Brambilla E."/>
            <person name="Klenk H.-P."/>
            <person name="Eisen J.A."/>
        </authorList>
    </citation>
    <scope>NUCLEOTIDE SEQUENCE [LARGE SCALE GENOMIC DNA]</scope>
    <source>
        <strain evidence="8">DSM 12168 / CIP 105900 / DD5/3</strain>
    </source>
</reference>
<dbReference type="GO" id="GO:0036376">
    <property type="term" value="P:sodium ion export across plasma membrane"/>
    <property type="evidence" value="ECO:0007669"/>
    <property type="project" value="InterPro"/>
</dbReference>
<dbReference type="OrthoDB" id="363320at2"/>
<evidence type="ECO:0000256" key="4">
    <source>
        <dbReference type="ARBA" id="ARBA00022989"/>
    </source>
</evidence>
<evidence type="ECO:0000313" key="7">
    <source>
        <dbReference type="EMBL" id="AEE17110.1"/>
    </source>
</evidence>
<dbReference type="GO" id="GO:0015081">
    <property type="term" value="F:sodium ion transmembrane transporter activity"/>
    <property type="evidence" value="ECO:0007669"/>
    <property type="project" value="InterPro"/>
</dbReference>
<dbReference type="AlphaFoldDB" id="F4LQ32"/>
<dbReference type="InterPro" id="IPR005899">
    <property type="entry name" value="Na_pump_deCOase"/>
</dbReference>
<keyword evidence="5 6" id="KW-0472">Membrane</keyword>
<dbReference type="GO" id="GO:0005886">
    <property type="term" value="C:plasma membrane"/>
    <property type="evidence" value="ECO:0007669"/>
    <property type="project" value="UniProtKB-SubCell"/>
</dbReference>